<dbReference type="SUPFAM" id="SSF63748">
    <property type="entry name" value="Tudor/PWWP/MBT"/>
    <property type="match status" value="1"/>
</dbReference>
<dbReference type="Gene3D" id="1.25.10.10">
    <property type="entry name" value="Leucine-rich Repeat Variant"/>
    <property type="match status" value="1"/>
</dbReference>
<name>A0AAN8KC60_PATCE</name>
<dbReference type="AlphaFoldDB" id="A0AAN8KC60"/>
<evidence type="ECO:0000256" key="1">
    <source>
        <dbReference type="SAM" id="MobiDB-lite"/>
    </source>
</evidence>
<dbReference type="SUPFAM" id="SSF48371">
    <property type="entry name" value="ARM repeat"/>
    <property type="match status" value="1"/>
</dbReference>
<dbReference type="PANTHER" id="PTHR12155">
    <property type="entry name" value="SCHLAFEN"/>
    <property type="match status" value="1"/>
</dbReference>
<organism evidence="4 5">
    <name type="scientific">Patella caerulea</name>
    <name type="common">Rayed Mediterranean limpet</name>
    <dbReference type="NCBI Taxonomy" id="87958"/>
    <lineage>
        <taxon>Eukaryota</taxon>
        <taxon>Metazoa</taxon>
        <taxon>Spiralia</taxon>
        <taxon>Lophotrochozoa</taxon>
        <taxon>Mollusca</taxon>
        <taxon>Gastropoda</taxon>
        <taxon>Patellogastropoda</taxon>
        <taxon>Patelloidea</taxon>
        <taxon>Patellidae</taxon>
        <taxon>Patella</taxon>
    </lineage>
</organism>
<feature type="domain" description="Schlafen AlbA-2" evidence="3">
    <location>
        <begin position="611"/>
        <end position="733"/>
    </location>
</feature>
<dbReference type="InterPro" id="IPR011989">
    <property type="entry name" value="ARM-like"/>
</dbReference>
<proteinExistence type="predicted"/>
<sequence length="775" mass="87735">MAEIMVDEETEHIAIVEYLCEVCGLKNDRSARMASMTVLSDLLQSNHVSPTTRQICLQAGILSNLEDILDFATAVSPLEGMDILLLKLALQILWMLSIAHVCQQEPMANSHFIGKIMTLIRLTDSPLLKFTSASTTCLKNLCEGKHLVGQIGEVFRSVDFNVVPNHSKDPVEQASIAACSPVAWECRLFDTSGSQDINVTEHFLQNGHGLATQSTNSFPEESWKDILVTNVVAGPYFWCQIGEKVILTAKKIELLLASEELEQCMATVGEYVVVKRDDTFIRCKVLNNYGNYVVVLAIDYGMVAMVTEDMIFKMPLSTGVLYYKAQAQLCCLSGVSPPLLDHNIQQMAISILCNLSRHKVVVGKLLKNLGIFDILKVTLFCPVPCLIIQSLDLINNLINNPRIGYKISTVQTLKWLLEVCDSISNIDISRDDEEKIAYNSLICVCSILYQHRARRNDLYQLQGLEKTLKIMCRFPNPSFVYKRGVRLLKNYIITLDRSVHDKKETDKRDGREKQTSKSSAKVKDKNSHIFKPVDFKDEEHSSDEEYYQPTESPRFKISDDDDDDDDDGIQTVNVGQKPNPLDREQFYILNSYSGLENTTTIELLTNRSLSSVSPDFLAEITCGMFNTGKGGTIYFGIESDGMVFGLYLAREERDDFRVGVDKMMNERLKPAILHYQFSVTYVPVVKQNPQTKSLTPLEDIYVVEIYLESKPDIFYSCNKGQCFYRFGDKTNRLNTQEVRQLVVLEEEALFKKEIHALQSKLSSIKHHLYCEDNNS</sequence>
<evidence type="ECO:0000259" key="2">
    <source>
        <dbReference type="Pfam" id="PF00567"/>
    </source>
</evidence>
<evidence type="ECO:0000259" key="3">
    <source>
        <dbReference type="Pfam" id="PF04326"/>
    </source>
</evidence>
<protein>
    <recommendedName>
        <fullName evidence="6">Schlafen AlbA-2 domain-containing protein</fullName>
    </recommendedName>
</protein>
<dbReference type="Pfam" id="PF04326">
    <property type="entry name" value="SLFN_AlbA_2"/>
    <property type="match status" value="1"/>
</dbReference>
<dbReference type="InterPro" id="IPR029684">
    <property type="entry name" value="Schlafen"/>
</dbReference>
<feature type="compositionally biased region" description="Basic and acidic residues" evidence="1">
    <location>
        <begin position="502"/>
        <end position="539"/>
    </location>
</feature>
<evidence type="ECO:0008006" key="6">
    <source>
        <dbReference type="Google" id="ProtNLM"/>
    </source>
</evidence>
<dbReference type="EMBL" id="JAZGQO010000001">
    <property type="protein sequence ID" value="KAK6194869.1"/>
    <property type="molecule type" value="Genomic_DNA"/>
</dbReference>
<feature type="domain" description="Tudor" evidence="2">
    <location>
        <begin position="269"/>
        <end position="334"/>
    </location>
</feature>
<evidence type="ECO:0000313" key="4">
    <source>
        <dbReference type="EMBL" id="KAK6194869.1"/>
    </source>
</evidence>
<dbReference type="PANTHER" id="PTHR12155:SF47">
    <property type="entry name" value="SCHLAFEN ALBA-2 DOMAIN-CONTAINING PROTEIN"/>
    <property type="match status" value="1"/>
</dbReference>
<reference evidence="4 5" key="1">
    <citation type="submission" date="2024-01" db="EMBL/GenBank/DDBJ databases">
        <title>The genome of the rayed Mediterranean limpet Patella caerulea (Linnaeus, 1758).</title>
        <authorList>
            <person name="Anh-Thu Weber A."/>
            <person name="Halstead-Nussloch G."/>
        </authorList>
    </citation>
    <scope>NUCLEOTIDE SEQUENCE [LARGE SCALE GENOMIC DNA]</scope>
    <source>
        <strain evidence="4">AATW-2023a</strain>
        <tissue evidence="4">Whole specimen</tissue>
    </source>
</reference>
<dbReference type="InterPro" id="IPR016024">
    <property type="entry name" value="ARM-type_fold"/>
</dbReference>
<dbReference type="InterPro" id="IPR007421">
    <property type="entry name" value="Schlafen_AlbA_2_dom"/>
</dbReference>
<dbReference type="InterPro" id="IPR002999">
    <property type="entry name" value="Tudor"/>
</dbReference>
<dbReference type="Proteomes" id="UP001347796">
    <property type="component" value="Unassembled WGS sequence"/>
</dbReference>
<comment type="caution">
    <text evidence="4">The sequence shown here is derived from an EMBL/GenBank/DDBJ whole genome shotgun (WGS) entry which is preliminary data.</text>
</comment>
<feature type="compositionally biased region" description="Acidic residues" evidence="1">
    <location>
        <begin position="559"/>
        <end position="568"/>
    </location>
</feature>
<evidence type="ECO:0000313" key="5">
    <source>
        <dbReference type="Proteomes" id="UP001347796"/>
    </source>
</evidence>
<dbReference type="Gene3D" id="2.30.30.140">
    <property type="match status" value="1"/>
</dbReference>
<keyword evidence="5" id="KW-1185">Reference proteome</keyword>
<gene>
    <name evidence="4" type="ORF">SNE40_000407</name>
</gene>
<feature type="region of interest" description="Disordered" evidence="1">
    <location>
        <begin position="502"/>
        <end position="576"/>
    </location>
</feature>
<accession>A0AAN8KC60</accession>
<dbReference type="Pfam" id="PF00567">
    <property type="entry name" value="TUDOR"/>
    <property type="match status" value="1"/>
</dbReference>